<dbReference type="RefSeq" id="WP_026427625.1">
    <property type="nucleotide sequence ID" value="NZ_CBCRWE010000017.1"/>
</dbReference>
<proteinExistence type="predicted"/>
<dbReference type="Proteomes" id="UP000276899">
    <property type="component" value="Chromosome"/>
</dbReference>
<dbReference type="AlphaFoldDB" id="A0A448KDC0"/>
<feature type="region of interest" description="Disordered" evidence="1">
    <location>
        <begin position="35"/>
        <end position="132"/>
    </location>
</feature>
<feature type="compositionally biased region" description="Low complexity" evidence="1">
    <location>
        <begin position="59"/>
        <end position="88"/>
    </location>
</feature>
<protein>
    <submittedName>
        <fullName evidence="2">Uncharacterized protein</fullName>
    </submittedName>
</protein>
<dbReference type="STRING" id="1278298.GCA_000428685_00596"/>
<dbReference type="KEGG" id="asla:NCTC11923_01586"/>
<reference evidence="2 3" key="1">
    <citation type="submission" date="2018-12" db="EMBL/GenBank/DDBJ databases">
        <authorList>
            <consortium name="Pathogen Informatics"/>
        </authorList>
    </citation>
    <scope>NUCLEOTIDE SEQUENCE [LARGE SCALE GENOMIC DNA]</scope>
    <source>
        <strain evidence="2 3">NCTC11923</strain>
    </source>
</reference>
<keyword evidence="3" id="KW-1185">Reference proteome</keyword>
<dbReference type="EMBL" id="LR134363">
    <property type="protein sequence ID" value="VEG74936.1"/>
    <property type="molecule type" value="Genomic_DNA"/>
</dbReference>
<organism evidence="2 3">
    <name type="scientific">Actinomyces slackii</name>
    <dbReference type="NCBI Taxonomy" id="52774"/>
    <lineage>
        <taxon>Bacteria</taxon>
        <taxon>Bacillati</taxon>
        <taxon>Actinomycetota</taxon>
        <taxon>Actinomycetes</taxon>
        <taxon>Actinomycetales</taxon>
        <taxon>Actinomycetaceae</taxon>
        <taxon>Actinomyces</taxon>
    </lineage>
</organism>
<name>A0A448KDC0_9ACTO</name>
<evidence type="ECO:0000313" key="3">
    <source>
        <dbReference type="Proteomes" id="UP000276899"/>
    </source>
</evidence>
<evidence type="ECO:0000256" key="1">
    <source>
        <dbReference type="SAM" id="MobiDB-lite"/>
    </source>
</evidence>
<feature type="compositionally biased region" description="Acidic residues" evidence="1">
    <location>
        <begin position="114"/>
        <end position="132"/>
    </location>
</feature>
<feature type="compositionally biased region" description="Pro residues" evidence="1">
    <location>
        <begin position="89"/>
        <end position="99"/>
    </location>
</feature>
<accession>A0A448KDC0</accession>
<gene>
    <name evidence="2" type="ORF">NCTC11923_01586</name>
</gene>
<sequence length="132" mass="13431">MRSLFTSRGRAIAAITVPVTSVLLAWVTWAALSEPGAKVNEPGIVMTSTSTAAQREAWPPSSSVPTPSTPTSSEAVEPAAPATVESGPAAPPVSEPPASEPSAQQAPAPAPTPTDDDLDDDDDDLGEVDIDD</sequence>
<evidence type="ECO:0000313" key="2">
    <source>
        <dbReference type="EMBL" id="VEG74936.1"/>
    </source>
</evidence>